<dbReference type="SMART" id="SM00369">
    <property type="entry name" value="LRR_TYP"/>
    <property type="match status" value="6"/>
</dbReference>
<dbReference type="PANTHER" id="PTHR48005:SF13">
    <property type="entry name" value="SERINE_THREONINE-PROTEIN KINASE DDB_G0278509-RELATED"/>
    <property type="match status" value="1"/>
</dbReference>
<dbReference type="InterPro" id="IPR003591">
    <property type="entry name" value="Leu-rich_rpt_typical-subtyp"/>
</dbReference>
<dbReference type="SUPFAM" id="SSF50978">
    <property type="entry name" value="WD40 repeat-like"/>
    <property type="match status" value="1"/>
</dbReference>
<dbReference type="CDD" id="cd14068">
    <property type="entry name" value="STKc_LRRK2"/>
    <property type="match status" value="1"/>
</dbReference>
<evidence type="ECO:0000256" key="15">
    <source>
        <dbReference type="SAM" id="Coils"/>
    </source>
</evidence>
<dbReference type="Gene3D" id="3.80.10.10">
    <property type="entry name" value="Ribonuclease Inhibitor"/>
    <property type="match status" value="3"/>
</dbReference>
<sequence>MASAGPAEEEAAAAAAREEQALRKLVVRLQNVQERKRLETLVQTLSDLLELAARQSAPRLFSGKNIHVPVLLVVDMYAGAAGVQQMGWSLLCKLIEICPSTLQNIAPRDVGKDWEALAVHQLILKMLTVHKGNINLSVIGLKTLNLLLMSDVVAFLLLEEEVDVFSLIFNAMHTFPKNEEIQQHGCTALYKLFEKVPEEQLTEFVESKDHMIILEVFKEFPEREEVILPALYSLHSLAGPSSNVEVLMSGNVRCYNVIVETMKRFPSSETVQEACCCLLHKLTLGNFFNILVLHKVPEVIVKAVKTYSKNAKLQAAGLSCLALLTETIFLNRDLEERKEEEEEEKLCWLEACYRALELHRKNTDVLEAACWALKNLFLYQRNLHEKIGDGDNQFPIDRAVMLSMLMHSSSKEVFQAAASALAILSQQNGNIRKTLLSKGIHMNVLDIMRKHPHSPEVAESACRILNHVFKGSFPHLDIMTVAASEVVKAMRKHEKSLSVQLEALRVLLHFMMPDTKNDQNGSLGDMGDAAFTLTVKVIKSQCLLEGTHSLVLGALNRFIGNPSIQRCGLKLLTSVAECTGALEILTQQGATDTVLHTLQMYPDTQDIQCLGLSLLRSLITRRSLCIATMHVLATVLVSTLRRFKEVTEIQMHGFHAILSILSLSPCFAKLLVHESFDTVIFHQMSMCFTDQRDRQFQSLCCKCFAKIAENDDLKSMMLEKACMECNSIMAECLILLGADINKKTKTSSLIYQVCEKGSSPKLVELLLANGAREQDVRSALAISIKRGDSQIISLLLKKLSLDVANSSICLGGFGIGRLEPSWLIPLFPDKLTPLRKQNAGSVLARMVLRYQMKNISEDRSGACSDLNFSEDGMDKNYDWNFIPDPLVDSVFPLNDDIDSEGSEGSLFTKKKSNSIAVADLYCRENAFQRGSSALPRHSYSLGPGTEYEPSVKQRRKLLPSDESPKGISKFSPYLRPSDSLSSLISEKEYIKSLDLSSNELENIDAISQNSSLTSHLEHLEKLELHQNALTNIPEQLCENLKCLNYLDLHSNRFTSFPTYLLKMNCIANLDISRNDIGPSFALDPCFRCPTLKQLNLSYNQLVCTPEFLANVAENLEQLLLEGNKISCICSPICLKELKILNISKNSISSLAENIFMGCTKLELFNARMNALEIMPDLSSSITTLKLSQNNFINVPETILLLPHLRSVDLSQNKIISLPGPVHWKSLNLRELLFNHNQISILDLSEKACAWSRLEKLHLSHNKLKEIPPQIGFLENLTSLDVSYNPDLRFFPDEMGRLSKIWDLPLEGLHLNFDFKHVGCKARDIIRFLQQRLKKAVPYNRMKLMIVGNTGSGKTTLLQQLMKCKRSEFCCPKATVGIDVKDWIIQGKGKMKKELILNVWDFGGQEEFYSTHPHFMTQRALYLAVYDLSKGQAEVDAMKPWLFNIKARASTSPVILVGTHLDVSDEKQHKACMSKITRELLNKRGFPAIQNYHFVNATEESDSIIRLRKIIIKESLHFKIRDQPVVGQLIPDSYLELEKRILLERKNVPVEFPVIDQKRLLELVQESQLQLDENELPHAIHFLNESGVLLHFQDPALQLRDLYFVDPKWLCKIMAQILTVKMEGFSKYPKGIVKRSDVEKFLLKKSKFPKIYMSQYFKLLEKFQIALPLGEDQLLIPSSLSDHRPVIELPHCENSEIIIRLYEMPYFPMGFWSRLINRLLEISPYMLSGRARALRPNRMYWRQGIYLNWSPEAYCLVESAVFDNNPDSFLKITAPSCRKGCILLGQVVDHIDSLMEEWFPGLLDIDVCGEGETLLKKWALYSFEDGEEHQKILLDDLLKKAEEGDLLVNPEQPRHTIPIAQIAPDLILADLPRNIMLNNDDLEFDKAPEFLLGDGGFGSVYRASYGGEEVAVKIFNKHTSLRLLRQELAVLCHLHHPSLVSLLAAAVRPRMLVMELALKGSLDRLLQQDKASLTRTLQHRIALHVADGLRYLHSAMIIYRDLKPHNVLLFTLYPNSAVIAKIADYGIAQYCCRMGIKTSEGTPGFRAPEVARGNVIYNQQADVYSFGLLLYDILTGGGRIMEGLKFPNEFDELAIQGKLPDPVKEYGCAPWPKVENLIKKCLKENPQERPTSSQVYEILNSAELICLMRYVSIPSTSTAECMVAANQSCKKAGVWIGNGNTEKAQLSFVNLNTDGHTCEDIADSKILSLALVTLTTEKENWIVAGTQSGSLWAVNTEDETRRHRLQKMSDSITCLYCNSLSKQSKQKNFFLVGTADGKLAVFEDRAVKCKGATPLKILTIGNVNTPLMCLNESSHLSEKNIIWGGCGTKLIALSSDFSVQKLIETKTSQLFCHKAYSDANIISIAVDKSIYLAKKNSHFVEIWDKKTEKLSELIDCAHFLKEEVEKLDKELKQKVAYSGRVKTICLQKNTALWIGTGGGHILLLDLSTRRPVRVIDKFCDSVRVMLTAQLGSLKNVVLVLGYWYKSDTEDDKSHKELQSCLSVWDINLPHEVQNLKKHVEMRQELAEKMKSFPLD</sequence>
<dbReference type="InterPro" id="IPR016024">
    <property type="entry name" value="ARM-type_fold"/>
</dbReference>
<dbReference type="SUPFAM" id="SSF52058">
    <property type="entry name" value="L domain-like"/>
    <property type="match status" value="1"/>
</dbReference>
<dbReference type="SMART" id="SM00175">
    <property type="entry name" value="RAB"/>
    <property type="match status" value="1"/>
</dbReference>
<evidence type="ECO:0000256" key="12">
    <source>
        <dbReference type="ARBA" id="ARBA00047899"/>
    </source>
</evidence>
<dbReference type="GO" id="GO:0005525">
    <property type="term" value="F:GTP binding"/>
    <property type="evidence" value="ECO:0007669"/>
    <property type="project" value="UniProtKB-KW"/>
</dbReference>
<keyword evidence="6" id="KW-0808">Transferase</keyword>
<dbReference type="PROSITE" id="PS00107">
    <property type="entry name" value="PROTEIN_KINASE_ATP"/>
    <property type="match status" value="1"/>
</dbReference>
<evidence type="ECO:0000256" key="2">
    <source>
        <dbReference type="ARBA" id="ARBA00012513"/>
    </source>
</evidence>
<evidence type="ECO:0000313" key="20">
    <source>
        <dbReference type="RefSeq" id="XP_032048848.1"/>
    </source>
</evidence>
<dbReference type="Gene3D" id="3.30.200.20">
    <property type="entry name" value="Phosphorylase Kinase, domain 1"/>
    <property type="match status" value="1"/>
</dbReference>
<comment type="catalytic activity">
    <reaction evidence="12">
        <text>L-threonyl-[protein] + ATP = O-phospho-L-threonyl-[protein] + ADP + H(+)</text>
        <dbReference type="Rhea" id="RHEA:46608"/>
        <dbReference type="Rhea" id="RHEA-COMP:11060"/>
        <dbReference type="Rhea" id="RHEA-COMP:11605"/>
        <dbReference type="ChEBI" id="CHEBI:15378"/>
        <dbReference type="ChEBI" id="CHEBI:30013"/>
        <dbReference type="ChEBI" id="CHEBI:30616"/>
        <dbReference type="ChEBI" id="CHEBI:61977"/>
        <dbReference type="ChEBI" id="CHEBI:456216"/>
        <dbReference type="EC" id="2.7.11.1"/>
    </reaction>
</comment>
<dbReference type="GO" id="GO:0005829">
    <property type="term" value="C:cytosol"/>
    <property type="evidence" value="ECO:0007669"/>
    <property type="project" value="UniProtKB-ARBA"/>
</dbReference>
<dbReference type="FunFam" id="1.25.10.10:FF:000215">
    <property type="entry name" value="leucine-rich repeat serine/threonine-protein kinase 2"/>
    <property type="match status" value="1"/>
</dbReference>
<dbReference type="Gene3D" id="1.10.10.10">
    <property type="entry name" value="Winged helix-like DNA-binding domain superfamily/Winged helix DNA-binding domain"/>
    <property type="match status" value="1"/>
</dbReference>
<dbReference type="PROSITE" id="PS51419">
    <property type="entry name" value="RAB"/>
    <property type="match status" value="1"/>
</dbReference>
<evidence type="ECO:0000256" key="4">
    <source>
        <dbReference type="ARBA" id="ARBA00022574"/>
    </source>
</evidence>
<evidence type="ECO:0000256" key="11">
    <source>
        <dbReference type="ARBA" id="ARBA00023134"/>
    </source>
</evidence>
<dbReference type="Pfam" id="PF08477">
    <property type="entry name" value="Roc"/>
    <property type="match status" value="1"/>
</dbReference>
<evidence type="ECO:0000259" key="18">
    <source>
        <dbReference type="PROSITE" id="PS51424"/>
    </source>
</evidence>
<evidence type="ECO:0000256" key="7">
    <source>
        <dbReference type="ARBA" id="ARBA00022737"/>
    </source>
</evidence>
<keyword evidence="5" id="KW-0433">Leucine-rich repeat</keyword>
<evidence type="ECO:0000256" key="8">
    <source>
        <dbReference type="ARBA" id="ARBA00022741"/>
    </source>
</evidence>
<dbReference type="FunFam" id="3.40.50.300:FF:000656">
    <property type="entry name" value="Leucine-rich repeat serine/threonine-protein kinase 2"/>
    <property type="match status" value="1"/>
</dbReference>
<dbReference type="InterPro" id="IPR056597">
    <property type="entry name" value="ARM_LRRK2"/>
</dbReference>
<dbReference type="InterPro" id="IPR011009">
    <property type="entry name" value="Kinase-like_dom_sf"/>
</dbReference>
<evidence type="ECO:0000256" key="6">
    <source>
        <dbReference type="ARBA" id="ARBA00022679"/>
    </source>
</evidence>
<organism evidence="19 20">
    <name type="scientific">Aythya fuligula</name>
    <name type="common">Tufted duck</name>
    <name type="synonym">Anas fuligula</name>
    <dbReference type="NCBI Taxonomy" id="219594"/>
    <lineage>
        <taxon>Eukaryota</taxon>
        <taxon>Metazoa</taxon>
        <taxon>Chordata</taxon>
        <taxon>Craniata</taxon>
        <taxon>Vertebrata</taxon>
        <taxon>Euteleostomi</taxon>
        <taxon>Archelosauria</taxon>
        <taxon>Archosauria</taxon>
        <taxon>Dinosauria</taxon>
        <taxon>Saurischia</taxon>
        <taxon>Theropoda</taxon>
        <taxon>Coelurosauria</taxon>
        <taxon>Aves</taxon>
        <taxon>Neognathae</taxon>
        <taxon>Galloanserae</taxon>
        <taxon>Anseriformes</taxon>
        <taxon>Anatidae</taxon>
        <taxon>Aythyinae</taxon>
        <taxon>Aythya</taxon>
    </lineage>
</organism>
<dbReference type="Gene3D" id="2.130.10.10">
    <property type="entry name" value="YVTN repeat-like/Quinoprotein amine dehydrogenase"/>
    <property type="match status" value="1"/>
</dbReference>
<reference evidence="20" key="1">
    <citation type="submission" date="2025-08" db="UniProtKB">
        <authorList>
            <consortium name="RefSeq"/>
        </authorList>
    </citation>
    <scope>IDENTIFICATION</scope>
    <source>
        <tissue evidence="20">Lung</tissue>
    </source>
</reference>
<dbReference type="Gene3D" id="3.30.70.1390">
    <property type="entry name" value="ROC domain from the Parkinson's disease-associated leucine-rich repeat kinase 2"/>
    <property type="match status" value="1"/>
</dbReference>
<dbReference type="InterPro" id="IPR056593">
    <property type="entry name" value="ANK_LRRK2"/>
</dbReference>
<feature type="region of interest" description="Disordered" evidence="16">
    <location>
        <begin position="933"/>
        <end position="970"/>
    </location>
</feature>
<dbReference type="GO" id="GO:0007154">
    <property type="term" value="P:cell communication"/>
    <property type="evidence" value="ECO:0007669"/>
    <property type="project" value="UniProtKB-ARBA"/>
</dbReference>
<dbReference type="InterPro" id="IPR005225">
    <property type="entry name" value="Small_GTP-bd"/>
</dbReference>
<dbReference type="NCBIfam" id="TIGR00231">
    <property type="entry name" value="small_GTP"/>
    <property type="match status" value="1"/>
</dbReference>
<feature type="binding site" evidence="14">
    <location>
        <position position="1912"/>
    </location>
    <ligand>
        <name>ATP</name>
        <dbReference type="ChEBI" id="CHEBI:30616"/>
    </ligand>
</feature>
<dbReference type="PROSITE" id="PS00108">
    <property type="entry name" value="PROTEIN_KINASE_ST"/>
    <property type="match status" value="1"/>
</dbReference>
<dbReference type="GO" id="GO:0005524">
    <property type="term" value="F:ATP binding"/>
    <property type="evidence" value="ECO:0007669"/>
    <property type="project" value="UniProtKB-UniRule"/>
</dbReference>
<dbReference type="InterPro" id="IPR008271">
    <property type="entry name" value="Ser/Thr_kinase_AS"/>
</dbReference>
<dbReference type="InterPro" id="IPR001611">
    <property type="entry name" value="Leu-rich_rpt"/>
</dbReference>
<evidence type="ECO:0000256" key="16">
    <source>
        <dbReference type="SAM" id="MobiDB-lite"/>
    </source>
</evidence>
<evidence type="ECO:0000256" key="1">
    <source>
        <dbReference type="ARBA" id="ARBA00001946"/>
    </source>
</evidence>
<dbReference type="Pfam" id="PF13855">
    <property type="entry name" value="LRR_8"/>
    <property type="match status" value="1"/>
</dbReference>
<keyword evidence="11" id="KW-0342">GTP-binding</keyword>
<dbReference type="GO" id="GO:0004674">
    <property type="term" value="F:protein serine/threonine kinase activity"/>
    <property type="evidence" value="ECO:0007669"/>
    <property type="project" value="UniProtKB-KW"/>
</dbReference>
<keyword evidence="15" id="KW-0175">Coiled coil</keyword>
<dbReference type="PROSITE" id="PS51424">
    <property type="entry name" value="ROC"/>
    <property type="match status" value="1"/>
</dbReference>
<dbReference type="Gene3D" id="1.10.510.10">
    <property type="entry name" value="Transferase(Phosphotransferase) domain 1"/>
    <property type="match status" value="1"/>
</dbReference>
<evidence type="ECO:0000313" key="19">
    <source>
        <dbReference type="Proteomes" id="UP000504639"/>
    </source>
</evidence>
<dbReference type="Pfam" id="PF00069">
    <property type="entry name" value="Pkinase"/>
    <property type="match status" value="1"/>
</dbReference>
<dbReference type="PRINTS" id="PR00449">
    <property type="entry name" value="RASTRNSFRMNG"/>
</dbReference>
<dbReference type="CTD" id="120892"/>
<keyword evidence="10 14" id="KW-0067">ATP-binding</keyword>
<dbReference type="InterPro" id="IPR051420">
    <property type="entry name" value="Ser_Thr_Kinases_DiverseReg"/>
</dbReference>
<dbReference type="Gene3D" id="1.25.10.10">
    <property type="entry name" value="Leucine-rich Repeat Variant"/>
    <property type="match status" value="1"/>
</dbReference>
<dbReference type="InterPro" id="IPR036770">
    <property type="entry name" value="Ankyrin_rpt-contain_sf"/>
</dbReference>
<evidence type="ECO:0000259" key="17">
    <source>
        <dbReference type="PROSITE" id="PS50011"/>
    </source>
</evidence>
<keyword evidence="9 20" id="KW-0418">Kinase</keyword>
<protein>
    <recommendedName>
        <fullName evidence="2">non-specific serine/threonine protein kinase</fullName>
        <ecNumber evidence="2">2.7.11.1</ecNumber>
    </recommendedName>
</protein>
<feature type="coiled-coil region" evidence="15">
    <location>
        <begin position="324"/>
        <end position="351"/>
    </location>
</feature>
<dbReference type="InterPro" id="IPR056602">
    <property type="entry name" value="Beta-prop_LRRK2"/>
</dbReference>
<evidence type="ECO:0000256" key="13">
    <source>
        <dbReference type="ARBA" id="ARBA00048679"/>
    </source>
</evidence>
<dbReference type="InterPro" id="IPR036322">
    <property type="entry name" value="WD40_repeat_dom_sf"/>
</dbReference>
<dbReference type="PANTHER" id="PTHR48005">
    <property type="entry name" value="LEUCINE RICH REPEAT KINASE 2"/>
    <property type="match status" value="1"/>
</dbReference>
<dbReference type="InParanoid" id="A0A6J3DHN7"/>
<comment type="cofactor">
    <cofactor evidence="1">
        <name>Mg(2+)</name>
        <dbReference type="ChEBI" id="CHEBI:18420"/>
    </cofactor>
</comment>
<dbReference type="InterPro" id="IPR036388">
    <property type="entry name" value="WH-like_DNA-bd_sf"/>
</dbReference>
<dbReference type="Pfam" id="PF23744">
    <property type="entry name" value="ARM_LRRK2"/>
    <property type="match status" value="1"/>
</dbReference>
<evidence type="ECO:0000256" key="10">
    <source>
        <dbReference type="ARBA" id="ARBA00022840"/>
    </source>
</evidence>
<dbReference type="Gene3D" id="3.40.50.300">
    <property type="entry name" value="P-loop containing nucleotide triphosphate hydrolases"/>
    <property type="match status" value="1"/>
</dbReference>
<dbReference type="Pfam" id="PF23748">
    <property type="entry name" value="Beta-prop_LRRK2"/>
    <property type="match status" value="1"/>
</dbReference>
<keyword evidence="7" id="KW-0677">Repeat</keyword>
<comment type="catalytic activity">
    <reaction evidence="13">
        <text>L-seryl-[protein] + ATP = O-phospho-L-seryl-[protein] + ADP + H(+)</text>
        <dbReference type="Rhea" id="RHEA:17989"/>
        <dbReference type="Rhea" id="RHEA-COMP:9863"/>
        <dbReference type="Rhea" id="RHEA-COMP:11604"/>
        <dbReference type="ChEBI" id="CHEBI:15378"/>
        <dbReference type="ChEBI" id="CHEBI:29999"/>
        <dbReference type="ChEBI" id="CHEBI:30616"/>
        <dbReference type="ChEBI" id="CHEBI:83421"/>
        <dbReference type="ChEBI" id="CHEBI:456216"/>
        <dbReference type="EC" id="2.7.11.1"/>
    </reaction>
</comment>
<dbReference type="Pfam" id="PF25497">
    <property type="entry name" value="COR-B"/>
    <property type="match status" value="1"/>
</dbReference>
<dbReference type="GO" id="GO:0009966">
    <property type="term" value="P:regulation of signal transduction"/>
    <property type="evidence" value="ECO:0007669"/>
    <property type="project" value="UniProtKB-ARBA"/>
</dbReference>
<dbReference type="FunFam" id="1.10.10.10:FF:001161">
    <property type="entry name" value="Leucine-rich repeat serine/threonine-protein kinase 2"/>
    <property type="match status" value="1"/>
</dbReference>
<evidence type="ECO:0000256" key="5">
    <source>
        <dbReference type="ARBA" id="ARBA00022614"/>
    </source>
</evidence>
<dbReference type="FunFam" id="1.25.40.20:FF:000219">
    <property type="entry name" value="Leucine-rich repeat serine/threonine-protein kinase 2"/>
    <property type="match status" value="1"/>
</dbReference>
<dbReference type="PROSITE" id="PS51450">
    <property type="entry name" value="LRR"/>
    <property type="match status" value="4"/>
</dbReference>
<dbReference type="FunFam" id="3.80.10.10:FF:000179">
    <property type="entry name" value="leucine-rich repeat serine/threonine-protein kinase 2"/>
    <property type="match status" value="1"/>
</dbReference>
<name>A0A6J3DHN7_AYTFU</name>
<feature type="coiled-coil region" evidence="15">
    <location>
        <begin position="15"/>
        <end position="55"/>
    </location>
</feature>
<dbReference type="KEGG" id="aful:116492337"/>
<gene>
    <name evidence="20" type="primary">LRRK2</name>
</gene>
<evidence type="ECO:0000256" key="9">
    <source>
        <dbReference type="ARBA" id="ARBA00022777"/>
    </source>
</evidence>
<evidence type="ECO:0000256" key="3">
    <source>
        <dbReference type="ARBA" id="ARBA00022527"/>
    </source>
</evidence>
<dbReference type="EC" id="2.7.11.1" evidence="2"/>
<feature type="domain" description="Protein kinase" evidence="17">
    <location>
        <begin position="1885"/>
        <end position="2144"/>
    </location>
</feature>
<evidence type="ECO:0000256" key="14">
    <source>
        <dbReference type="PROSITE-ProRule" id="PRU10141"/>
    </source>
</evidence>
<dbReference type="PROSITE" id="PS50011">
    <property type="entry name" value="PROTEIN_KINASE_DOM"/>
    <property type="match status" value="1"/>
</dbReference>
<dbReference type="SUPFAM" id="SSF56112">
    <property type="entry name" value="Protein kinase-like (PK-like)"/>
    <property type="match status" value="1"/>
</dbReference>
<dbReference type="Pfam" id="PF00560">
    <property type="entry name" value="LRR_1"/>
    <property type="match status" value="1"/>
</dbReference>
<dbReference type="Pfam" id="PF16095">
    <property type="entry name" value="COR-A"/>
    <property type="match status" value="1"/>
</dbReference>
<keyword evidence="8 14" id="KW-0547">Nucleotide-binding</keyword>
<dbReference type="InterPro" id="IPR015943">
    <property type="entry name" value="WD40/YVTN_repeat-like_dom_sf"/>
</dbReference>
<keyword evidence="19" id="KW-1185">Reference proteome</keyword>
<dbReference type="Gene3D" id="1.25.40.20">
    <property type="entry name" value="Ankyrin repeat-containing domain"/>
    <property type="match status" value="1"/>
</dbReference>
<dbReference type="SMART" id="SM00364">
    <property type="entry name" value="LRR_BAC"/>
    <property type="match status" value="7"/>
</dbReference>
<dbReference type="Proteomes" id="UP000504639">
    <property type="component" value="Chromosome 1"/>
</dbReference>
<proteinExistence type="predicted"/>
<dbReference type="FunFam" id="3.80.10.10:FF:000110">
    <property type="entry name" value="Leucine-rich repeat serine/threonine-protein kinase 2"/>
    <property type="match status" value="1"/>
</dbReference>
<dbReference type="FunFam" id="3.30.70.1390:FF:000001">
    <property type="entry name" value="Leucine-rich repeat serine/threonine-protein kinase 2"/>
    <property type="match status" value="1"/>
</dbReference>
<dbReference type="InterPro" id="IPR020859">
    <property type="entry name" value="ROC"/>
</dbReference>
<dbReference type="InterPro" id="IPR032171">
    <property type="entry name" value="COR-A"/>
</dbReference>
<dbReference type="SMART" id="SM00220">
    <property type="entry name" value="S_TKc"/>
    <property type="match status" value="1"/>
</dbReference>
<accession>A0A6J3DHN7</accession>
<dbReference type="FunFam" id="1.10.510.10:FF:001216">
    <property type="entry name" value="Leucine-rich repeat kinase 2"/>
    <property type="match status" value="1"/>
</dbReference>
<dbReference type="GeneID" id="116492337"/>
<dbReference type="Pfam" id="PF23745">
    <property type="entry name" value="ANK_LRRK2"/>
    <property type="match status" value="1"/>
</dbReference>
<dbReference type="InterPro" id="IPR017441">
    <property type="entry name" value="Protein_kinase_ATP_BS"/>
</dbReference>
<dbReference type="SUPFAM" id="SSF48371">
    <property type="entry name" value="ARM repeat"/>
    <property type="match status" value="2"/>
</dbReference>
<dbReference type="SUPFAM" id="SSF52540">
    <property type="entry name" value="P-loop containing nucleoside triphosphate hydrolases"/>
    <property type="match status" value="1"/>
</dbReference>
<dbReference type="GO" id="GO:0050793">
    <property type="term" value="P:regulation of developmental process"/>
    <property type="evidence" value="ECO:0007669"/>
    <property type="project" value="UniProtKB-ARBA"/>
</dbReference>
<dbReference type="InterPro" id="IPR027417">
    <property type="entry name" value="P-loop_NTPase"/>
</dbReference>
<dbReference type="InterPro" id="IPR011989">
    <property type="entry name" value="ARM-like"/>
</dbReference>
<dbReference type="InterPro" id="IPR032675">
    <property type="entry name" value="LRR_dom_sf"/>
</dbReference>
<dbReference type="RefSeq" id="XP_032048848.1">
    <property type="nucleotide sequence ID" value="XM_032192957.1"/>
</dbReference>
<keyword evidence="4" id="KW-0853">WD repeat</keyword>
<keyword evidence="3" id="KW-0723">Serine/threonine-protein kinase</keyword>
<dbReference type="InterPro" id="IPR057263">
    <property type="entry name" value="COR-B"/>
</dbReference>
<dbReference type="InterPro" id="IPR000719">
    <property type="entry name" value="Prot_kinase_dom"/>
</dbReference>
<feature type="domain" description="Roc" evidence="18">
    <location>
        <begin position="1334"/>
        <end position="1517"/>
    </location>
</feature>